<evidence type="ECO:0000256" key="6">
    <source>
        <dbReference type="ARBA" id="ARBA00023136"/>
    </source>
</evidence>
<dbReference type="GO" id="GO:0055085">
    <property type="term" value="P:transmembrane transport"/>
    <property type="evidence" value="ECO:0007669"/>
    <property type="project" value="InterPro"/>
</dbReference>
<evidence type="ECO:0000256" key="2">
    <source>
        <dbReference type="ARBA" id="ARBA00022448"/>
    </source>
</evidence>
<evidence type="ECO:0000313" key="11">
    <source>
        <dbReference type="Proteomes" id="UP000474957"/>
    </source>
</evidence>
<feature type="region of interest" description="Disordered" evidence="8">
    <location>
        <begin position="29"/>
        <end position="92"/>
    </location>
</feature>
<keyword evidence="4 7" id="KW-0812">Transmembrane</keyword>
<name>A0A6L5Z635_9RHOB</name>
<dbReference type="InterPro" id="IPR051393">
    <property type="entry name" value="ABC_transporter_permease"/>
</dbReference>
<feature type="compositionally biased region" description="Basic and acidic residues" evidence="8">
    <location>
        <begin position="58"/>
        <end position="69"/>
    </location>
</feature>
<feature type="transmembrane region" description="Helical" evidence="7">
    <location>
        <begin position="255"/>
        <end position="277"/>
    </location>
</feature>
<evidence type="ECO:0000256" key="5">
    <source>
        <dbReference type="ARBA" id="ARBA00022989"/>
    </source>
</evidence>
<organism evidence="10 11">
    <name type="scientific">Halovulum marinum</name>
    <dbReference type="NCBI Taxonomy" id="2662447"/>
    <lineage>
        <taxon>Bacteria</taxon>
        <taxon>Pseudomonadati</taxon>
        <taxon>Pseudomonadota</taxon>
        <taxon>Alphaproteobacteria</taxon>
        <taxon>Rhodobacterales</taxon>
        <taxon>Paracoccaceae</taxon>
        <taxon>Halovulum</taxon>
    </lineage>
</organism>
<dbReference type="PANTHER" id="PTHR30193:SF37">
    <property type="entry name" value="INNER MEMBRANE ABC TRANSPORTER PERMEASE PROTEIN YCJO"/>
    <property type="match status" value="1"/>
</dbReference>
<keyword evidence="2 7" id="KW-0813">Transport</keyword>
<feature type="transmembrane region" description="Helical" evidence="7">
    <location>
        <begin position="359"/>
        <end position="384"/>
    </location>
</feature>
<dbReference type="InterPro" id="IPR035906">
    <property type="entry name" value="MetI-like_sf"/>
</dbReference>
<proteinExistence type="inferred from homology"/>
<feature type="transmembrane region" description="Helical" evidence="7">
    <location>
        <begin position="109"/>
        <end position="136"/>
    </location>
</feature>
<dbReference type="SUPFAM" id="SSF161098">
    <property type="entry name" value="MetI-like"/>
    <property type="match status" value="1"/>
</dbReference>
<evidence type="ECO:0000259" key="9">
    <source>
        <dbReference type="PROSITE" id="PS50928"/>
    </source>
</evidence>
<feature type="transmembrane region" description="Helical" evidence="7">
    <location>
        <begin position="203"/>
        <end position="224"/>
    </location>
</feature>
<evidence type="ECO:0000256" key="1">
    <source>
        <dbReference type="ARBA" id="ARBA00004651"/>
    </source>
</evidence>
<evidence type="ECO:0000256" key="3">
    <source>
        <dbReference type="ARBA" id="ARBA00022475"/>
    </source>
</evidence>
<keyword evidence="3" id="KW-1003">Cell membrane</keyword>
<keyword evidence="5 7" id="KW-1133">Transmembrane helix</keyword>
<dbReference type="InterPro" id="IPR000515">
    <property type="entry name" value="MetI-like"/>
</dbReference>
<dbReference type="Proteomes" id="UP000474957">
    <property type="component" value="Unassembled WGS sequence"/>
</dbReference>
<dbReference type="AlphaFoldDB" id="A0A6L5Z635"/>
<dbReference type="Gene3D" id="1.10.3720.10">
    <property type="entry name" value="MetI-like"/>
    <property type="match status" value="1"/>
</dbReference>
<reference evidence="10 11" key="1">
    <citation type="submission" date="2019-10" db="EMBL/GenBank/DDBJ databases">
        <title>Cognatihalovulum marinum gen. nov. sp. nov., a new member of the family Rhodobacteraceae isolated from deep seawater of the Northwest Indian Ocean.</title>
        <authorList>
            <person name="Ruan C."/>
            <person name="Wang J."/>
            <person name="Zheng X."/>
            <person name="Song L."/>
            <person name="Zhu Y."/>
            <person name="Huang Y."/>
            <person name="Lu Z."/>
            <person name="Du W."/>
            <person name="Huang L."/>
            <person name="Dai X."/>
        </authorList>
    </citation>
    <scope>NUCLEOTIDE SEQUENCE [LARGE SCALE GENOMIC DNA]</scope>
    <source>
        <strain evidence="10 11">2CG4</strain>
    </source>
</reference>
<dbReference type="PANTHER" id="PTHR30193">
    <property type="entry name" value="ABC TRANSPORTER PERMEASE PROTEIN"/>
    <property type="match status" value="1"/>
</dbReference>
<evidence type="ECO:0000256" key="7">
    <source>
        <dbReference type="RuleBase" id="RU363032"/>
    </source>
</evidence>
<accession>A0A6L5Z635</accession>
<comment type="subcellular location">
    <subcellularLocation>
        <location evidence="1 7">Cell membrane</location>
        <topology evidence="1 7">Multi-pass membrane protein</topology>
    </subcellularLocation>
</comment>
<dbReference type="Pfam" id="PF00528">
    <property type="entry name" value="BPD_transp_1"/>
    <property type="match status" value="1"/>
</dbReference>
<gene>
    <name evidence="10" type="ORF">GE300_21070</name>
</gene>
<protein>
    <submittedName>
        <fullName evidence="10">ABC transporter permease subunit</fullName>
    </submittedName>
</protein>
<evidence type="ECO:0000313" key="10">
    <source>
        <dbReference type="EMBL" id="MSU92048.1"/>
    </source>
</evidence>
<keyword evidence="11" id="KW-1185">Reference proteome</keyword>
<dbReference type="GO" id="GO:0005886">
    <property type="term" value="C:plasma membrane"/>
    <property type="evidence" value="ECO:0007669"/>
    <property type="project" value="UniProtKB-SubCell"/>
</dbReference>
<sequence length="387" mass="42594">MGRRPRGPFVLRAGTRDAGHQLLRPPHDAARKCHSGPLPGTAAPCRRRHHARGVPASDADRLGDRDRQRRALGPLNLHRRAGTTGPPTLARPRSFARTRKPMHSPRTAYWFLAPALILYLAFVAVPIAQVVGYSFFSWDGGRLDQFVGLANFARLGSDTVFWAALWHNAIWVVLTLAFPLLAGLLLSAILAERRPNTVRALAAIYFIPRTIPLVVAGIIWGWIYNPIFGLLNYGLEAMGLGQFGHAWLAEESTALLSLNVVGAWTFFGFCVVIYLAAIQSIDPSLYEAADIDGAGWGAKFRDITVPLLRNSTLFLGLYAAIEAMRFFDLIWVTTQGGPGYATEVLTTHVYKTFFLVGDFGYAAVLSVVLLIIVLSLASLSFWLLRSK</sequence>
<dbReference type="CDD" id="cd06261">
    <property type="entry name" value="TM_PBP2"/>
    <property type="match status" value="1"/>
</dbReference>
<feature type="domain" description="ABC transmembrane type-1" evidence="9">
    <location>
        <begin position="165"/>
        <end position="380"/>
    </location>
</feature>
<feature type="transmembrane region" description="Helical" evidence="7">
    <location>
        <begin position="169"/>
        <end position="191"/>
    </location>
</feature>
<evidence type="ECO:0000256" key="8">
    <source>
        <dbReference type="SAM" id="MobiDB-lite"/>
    </source>
</evidence>
<comment type="similarity">
    <text evidence="7">Belongs to the binding-protein-dependent transport system permease family.</text>
</comment>
<dbReference type="EMBL" id="WIND01000036">
    <property type="protein sequence ID" value="MSU92048.1"/>
    <property type="molecule type" value="Genomic_DNA"/>
</dbReference>
<evidence type="ECO:0000256" key="4">
    <source>
        <dbReference type="ARBA" id="ARBA00022692"/>
    </source>
</evidence>
<comment type="caution">
    <text evidence="10">The sequence shown here is derived from an EMBL/GenBank/DDBJ whole genome shotgun (WGS) entry which is preliminary data.</text>
</comment>
<feature type="transmembrane region" description="Helical" evidence="7">
    <location>
        <begin position="230"/>
        <end position="248"/>
    </location>
</feature>
<dbReference type="PROSITE" id="PS50928">
    <property type="entry name" value="ABC_TM1"/>
    <property type="match status" value="1"/>
</dbReference>
<keyword evidence="6 7" id="KW-0472">Membrane</keyword>